<comment type="caution">
    <text evidence="3">The sequence shown here is derived from an EMBL/GenBank/DDBJ whole genome shotgun (WGS) entry which is preliminary data.</text>
</comment>
<evidence type="ECO:0000313" key="4">
    <source>
        <dbReference type="Proteomes" id="UP001549749"/>
    </source>
</evidence>
<protein>
    <submittedName>
        <fullName evidence="3">DUF5683 domain-containing protein</fullName>
    </submittedName>
</protein>
<keyword evidence="1" id="KW-1133">Transmembrane helix</keyword>
<dbReference type="InterPro" id="IPR043738">
    <property type="entry name" value="DUF5683"/>
</dbReference>
<dbReference type="RefSeq" id="WP_354663579.1">
    <property type="nucleotide sequence ID" value="NZ_JBEXAC010000002.1"/>
</dbReference>
<evidence type="ECO:0000313" key="3">
    <source>
        <dbReference type="EMBL" id="MET7001027.1"/>
    </source>
</evidence>
<accession>A0ABV2TDC5</accession>
<feature type="transmembrane region" description="Helical" evidence="1">
    <location>
        <begin position="98"/>
        <end position="116"/>
    </location>
</feature>
<dbReference type="Proteomes" id="UP001549749">
    <property type="component" value="Unassembled WGS sequence"/>
</dbReference>
<evidence type="ECO:0000259" key="2">
    <source>
        <dbReference type="Pfam" id="PF18935"/>
    </source>
</evidence>
<gene>
    <name evidence="3" type="ORF">ABR189_26820</name>
</gene>
<organism evidence="3 4">
    <name type="scientific">Chitinophaga defluvii</name>
    <dbReference type="NCBI Taxonomy" id="3163343"/>
    <lineage>
        <taxon>Bacteria</taxon>
        <taxon>Pseudomonadati</taxon>
        <taxon>Bacteroidota</taxon>
        <taxon>Chitinophagia</taxon>
        <taxon>Chitinophagales</taxon>
        <taxon>Chitinophagaceae</taxon>
        <taxon>Chitinophaga</taxon>
    </lineage>
</organism>
<sequence>MANGTGNIFFLLRNSLLILLAVIGCHTLQAQDTLAPVKRVADTLGHPPALATDTVKTTVRKDSTTISFHPAPAPHSPRKATLYSAVLPGLGQYYNREYWKLPLVYAALGTCTYFFITNLDQYKTYRDAYRLRMDGNPDTHDKFEDIYKNPQSLKILRDGYREYVDYSVLFFVLAYGLNIIDATVFAHLKQFDMSNDLSMRISPTIINNQAIGIGLHIQLGKQKKSKQAWAYTVK</sequence>
<proteinExistence type="predicted"/>
<feature type="domain" description="DUF5683" evidence="2">
    <location>
        <begin position="74"/>
        <end position="210"/>
    </location>
</feature>
<keyword evidence="4" id="KW-1185">Reference proteome</keyword>
<name>A0ABV2TDC5_9BACT</name>
<dbReference type="EMBL" id="JBEXAC010000002">
    <property type="protein sequence ID" value="MET7001027.1"/>
    <property type="molecule type" value="Genomic_DNA"/>
</dbReference>
<keyword evidence="1" id="KW-0472">Membrane</keyword>
<feature type="transmembrane region" description="Helical" evidence="1">
    <location>
        <begin position="163"/>
        <end position="188"/>
    </location>
</feature>
<reference evidence="3 4" key="1">
    <citation type="submission" date="2024-06" db="EMBL/GenBank/DDBJ databases">
        <title>Chitinophaga defluvii sp. nov., isolated from municipal sewage.</title>
        <authorList>
            <person name="Zhang L."/>
        </authorList>
    </citation>
    <scope>NUCLEOTIDE SEQUENCE [LARGE SCALE GENOMIC DNA]</scope>
    <source>
        <strain evidence="3 4">H8</strain>
    </source>
</reference>
<dbReference type="Pfam" id="PF18935">
    <property type="entry name" value="DUF5683"/>
    <property type="match status" value="1"/>
</dbReference>
<keyword evidence="1" id="KW-0812">Transmembrane</keyword>
<evidence type="ECO:0000256" key="1">
    <source>
        <dbReference type="SAM" id="Phobius"/>
    </source>
</evidence>